<evidence type="ECO:0000259" key="13">
    <source>
        <dbReference type="Pfam" id="PF07715"/>
    </source>
</evidence>
<evidence type="ECO:0000256" key="2">
    <source>
        <dbReference type="ARBA" id="ARBA00022448"/>
    </source>
</evidence>
<evidence type="ECO:0000313" key="15">
    <source>
        <dbReference type="EMBL" id="OAM91838.1"/>
    </source>
</evidence>
<keyword evidence="9 10" id="KW-0998">Cell outer membrane</keyword>
<dbReference type="InterPro" id="IPR037066">
    <property type="entry name" value="Plug_dom_sf"/>
</dbReference>
<dbReference type="Gene3D" id="2.170.130.10">
    <property type="entry name" value="TonB-dependent receptor, plug domain"/>
    <property type="match status" value="1"/>
</dbReference>
<name>A0A178IKU3_9BACT</name>
<keyword evidence="16" id="KW-1185">Reference proteome</keyword>
<keyword evidence="3 10" id="KW-1134">Transmembrane beta strand</keyword>
<evidence type="ECO:0008006" key="17">
    <source>
        <dbReference type="Google" id="ProtNLM"/>
    </source>
</evidence>
<dbReference type="InterPro" id="IPR000531">
    <property type="entry name" value="Beta-barrel_TonB"/>
</dbReference>
<dbReference type="STRING" id="1184151.AW736_08275"/>
<gene>
    <name evidence="14" type="ORF">AW736_08275</name>
    <name evidence="15" type="ORF">AW736_26630</name>
</gene>
<feature type="domain" description="TonB-dependent receptor plug" evidence="13">
    <location>
        <begin position="56"/>
        <end position="167"/>
    </location>
</feature>
<dbReference type="Gene3D" id="2.40.170.20">
    <property type="entry name" value="TonB-dependent receptor, beta-barrel domain"/>
    <property type="match status" value="1"/>
</dbReference>
<evidence type="ECO:0000256" key="1">
    <source>
        <dbReference type="ARBA" id="ARBA00004571"/>
    </source>
</evidence>
<dbReference type="CDD" id="cd01347">
    <property type="entry name" value="ligand_gated_channel"/>
    <property type="match status" value="1"/>
</dbReference>
<feature type="domain" description="TonB-dependent receptor-like beta-barrel" evidence="12">
    <location>
        <begin position="269"/>
        <end position="648"/>
    </location>
</feature>
<keyword evidence="5" id="KW-0732">Signal</keyword>
<dbReference type="AlphaFoldDB" id="A0A178IKU3"/>
<comment type="subcellular location">
    <subcellularLocation>
        <location evidence="1 10">Cell outer membrane</location>
        <topology evidence="1 10">Multi-pass membrane protein</topology>
    </subcellularLocation>
</comment>
<dbReference type="InterPro" id="IPR039426">
    <property type="entry name" value="TonB-dep_rcpt-like"/>
</dbReference>
<evidence type="ECO:0000313" key="16">
    <source>
        <dbReference type="Proteomes" id="UP000078486"/>
    </source>
</evidence>
<sequence>MLSIPLILFTSALSAQTIVPAPTGESDGEIVRLDRYKVVGDNALGIGDITLQSTGLPASVSIIDHDSLERTNFTGDFGGLLRRVPGIMAHNLNQGDTGTSIKMRGFLTRTHGADVAVYVDGIAQNLPSSALSDGMNDLSWLTPEMIERIEVIKGPFSALYGNQNRAGAVNIVTRSVAPDASARVDAGSHGYLHGALTASGQTRGVQGLFAADARHSDGYRDHADSDRLSLFGKTSILHADGVWAARAAFQRAYWNASGMLRLGDLRSGAVSARDRDPYTAPAWGEATRASLVFTRAPARSEEGWNASLGYEYYERTRAVGATATNLNVLYDRRDILGARALRNFLVGNRGSLTVGLEGRYDRGDAESRLWSDNVPTTNYAFNYDLDLLAYGAFVQAQWKLANALKLVGGIRADGFDYDIGNRRQPDASATYSRPVFTPRIGLVLTPASRLEIFANYGQGFRPPASNELSPYSGTGPLDAPGGASVSGLESSTVGSFDLGLRFGFAPGWRFSVEGYHTENDDETTQVSPGVYENVGETTRDGWEVQLEWLPAKNLSLYAGYARIVRARIDTAAPGTADRLSVPGDTWKAGLAYTLTLAETRLILLNADAYYISGIPYFLSGVLHHARPYARYDFRAAYEMKRWQFTLGLTWQPIKNSSEVAYASGGDLALDPRPECEVIAGVRFAF</sequence>
<reference evidence="14 16" key="1">
    <citation type="submission" date="2016-01" db="EMBL/GenBank/DDBJ databases">
        <title>High potential of lignocellulose degradation of a new Verrucomicrobia species.</title>
        <authorList>
            <person name="Wang Y."/>
            <person name="Shi Y."/>
            <person name="Qiu Z."/>
            <person name="Liu S."/>
            <person name="Yang H."/>
        </authorList>
    </citation>
    <scope>NUCLEOTIDE SEQUENCE [LARGE SCALE GENOMIC DNA]</scope>
    <source>
        <strain evidence="14 16">TSB47</strain>
    </source>
</reference>
<dbReference type="Pfam" id="PF07715">
    <property type="entry name" value="Plug"/>
    <property type="match status" value="1"/>
</dbReference>
<dbReference type="SUPFAM" id="SSF56935">
    <property type="entry name" value="Porins"/>
    <property type="match status" value="1"/>
</dbReference>
<evidence type="ECO:0000256" key="4">
    <source>
        <dbReference type="ARBA" id="ARBA00022692"/>
    </source>
</evidence>
<dbReference type="EMBL" id="LRRQ01000059">
    <property type="protein sequence ID" value="OAM90378.1"/>
    <property type="molecule type" value="Genomic_DNA"/>
</dbReference>
<evidence type="ECO:0000256" key="3">
    <source>
        <dbReference type="ARBA" id="ARBA00022452"/>
    </source>
</evidence>
<dbReference type="GO" id="GO:0015344">
    <property type="term" value="F:siderophore uptake transmembrane transporter activity"/>
    <property type="evidence" value="ECO:0007669"/>
    <property type="project" value="TreeGrafter"/>
</dbReference>
<proteinExistence type="inferred from homology"/>
<dbReference type="GO" id="GO:0009279">
    <property type="term" value="C:cell outer membrane"/>
    <property type="evidence" value="ECO:0007669"/>
    <property type="project" value="UniProtKB-SubCell"/>
</dbReference>
<comment type="caution">
    <text evidence="14">The sequence shown here is derived from an EMBL/GenBank/DDBJ whole genome shotgun (WGS) entry which is preliminary data.</text>
</comment>
<evidence type="ECO:0000256" key="6">
    <source>
        <dbReference type="ARBA" id="ARBA00023077"/>
    </source>
</evidence>
<dbReference type="GO" id="GO:0044718">
    <property type="term" value="P:siderophore transmembrane transport"/>
    <property type="evidence" value="ECO:0007669"/>
    <property type="project" value="TreeGrafter"/>
</dbReference>
<evidence type="ECO:0000256" key="11">
    <source>
        <dbReference type="RuleBase" id="RU003357"/>
    </source>
</evidence>
<dbReference type="Proteomes" id="UP000078486">
    <property type="component" value="Unassembled WGS sequence"/>
</dbReference>
<evidence type="ECO:0000256" key="10">
    <source>
        <dbReference type="PROSITE-ProRule" id="PRU01360"/>
    </source>
</evidence>
<evidence type="ECO:0000256" key="9">
    <source>
        <dbReference type="ARBA" id="ARBA00023237"/>
    </source>
</evidence>
<protein>
    <recommendedName>
        <fullName evidence="17">TonB-dependent receptor</fullName>
    </recommendedName>
</protein>
<evidence type="ECO:0000313" key="14">
    <source>
        <dbReference type="EMBL" id="OAM90378.1"/>
    </source>
</evidence>
<accession>A0A178IKU3</accession>
<organism evidence="14 16">
    <name type="scientific">Termitidicoccus mucosus</name>
    <dbReference type="NCBI Taxonomy" id="1184151"/>
    <lineage>
        <taxon>Bacteria</taxon>
        <taxon>Pseudomonadati</taxon>
        <taxon>Verrucomicrobiota</taxon>
        <taxon>Opitutia</taxon>
        <taxon>Opitutales</taxon>
        <taxon>Opitutaceae</taxon>
        <taxon>Termitidicoccus</taxon>
    </lineage>
</organism>
<dbReference type="PANTHER" id="PTHR30069">
    <property type="entry name" value="TONB-DEPENDENT OUTER MEMBRANE RECEPTOR"/>
    <property type="match status" value="1"/>
</dbReference>
<keyword evidence="8" id="KW-0675">Receptor</keyword>
<dbReference type="PROSITE" id="PS52016">
    <property type="entry name" value="TONB_DEPENDENT_REC_3"/>
    <property type="match status" value="1"/>
</dbReference>
<keyword evidence="2 10" id="KW-0813">Transport</keyword>
<comment type="similarity">
    <text evidence="10 11">Belongs to the TonB-dependent receptor family.</text>
</comment>
<dbReference type="PANTHER" id="PTHR30069:SF29">
    <property type="entry name" value="HEMOGLOBIN AND HEMOGLOBIN-HAPTOGLOBIN-BINDING PROTEIN 1-RELATED"/>
    <property type="match status" value="1"/>
</dbReference>
<keyword evidence="7 10" id="KW-0472">Membrane</keyword>
<dbReference type="InterPro" id="IPR012910">
    <property type="entry name" value="Plug_dom"/>
</dbReference>
<evidence type="ECO:0000259" key="12">
    <source>
        <dbReference type="Pfam" id="PF00593"/>
    </source>
</evidence>
<evidence type="ECO:0000256" key="7">
    <source>
        <dbReference type="ARBA" id="ARBA00023136"/>
    </source>
</evidence>
<dbReference type="EMBL" id="LRRQ01000007">
    <property type="protein sequence ID" value="OAM91838.1"/>
    <property type="molecule type" value="Genomic_DNA"/>
</dbReference>
<evidence type="ECO:0000256" key="8">
    <source>
        <dbReference type="ARBA" id="ARBA00023170"/>
    </source>
</evidence>
<evidence type="ECO:0000256" key="5">
    <source>
        <dbReference type="ARBA" id="ARBA00022729"/>
    </source>
</evidence>
<keyword evidence="6 11" id="KW-0798">TonB box</keyword>
<dbReference type="Pfam" id="PF00593">
    <property type="entry name" value="TonB_dep_Rec_b-barrel"/>
    <property type="match status" value="1"/>
</dbReference>
<dbReference type="InterPro" id="IPR036942">
    <property type="entry name" value="Beta-barrel_TonB_sf"/>
</dbReference>
<keyword evidence="4 10" id="KW-0812">Transmembrane</keyword>